<evidence type="ECO:0000313" key="4">
    <source>
        <dbReference type="Proteomes" id="UP001523262"/>
    </source>
</evidence>
<keyword evidence="4" id="KW-1185">Reference proteome</keyword>
<keyword evidence="2" id="KW-0732">Signal</keyword>
<feature type="signal peptide" evidence="2">
    <location>
        <begin position="1"/>
        <end position="23"/>
    </location>
</feature>
<gene>
    <name evidence="3" type="ORF">NDK43_18135</name>
</gene>
<keyword evidence="1" id="KW-0472">Membrane</keyword>
<dbReference type="Proteomes" id="UP001523262">
    <property type="component" value="Unassembled WGS sequence"/>
</dbReference>
<name>A0ABT0WCZ8_9BACI</name>
<sequence length="106" mass="11990">MMLKKISLIASLLFFLLGTNVLANSQLESYPPKSGEVITHSLKFPFASKSYTSLKIIAEKTASKNQEQIKKKDEPSIKDFVVPGFVGLILIIGLGYYWLIYRRKHV</sequence>
<evidence type="ECO:0000256" key="1">
    <source>
        <dbReference type="SAM" id="Phobius"/>
    </source>
</evidence>
<organism evidence="3 4">
    <name type="scientific">Neobacillus pocheonensis</name>
    <dbReference type="NCBI Taxonomy" id="363869"/>
    <lineage>
        <taxon>Bacteria</taxon>
        <taxon>Bacillati</taxon>
        <taxon>Bacillota</taxon>
        <taxon>Bacilli</taxon>
        <taxon>Bacillales</taxon>
        <taxon>Bacillaceae</taxon>
        <taxon>Neobacillus</taxon>
    </lineage>
</organism>
<feature type="chain" id="PRO_5046467140" description="LPXTG cell wall anchor domain-containing protein" evidence="2">
    <location>
        <begin position="24"/>
        <end position="106"/>
    </location>
</feature>
<evidence type="ECO:0000256" key="2">
    <source>
        <dbReference type="SAM" id="SignalP"/>
    </source>
</evidence>
<feature type="transmembrane region" description="Helical" evidence="1">
    <location>
        <begin position="80"/>
        <end position="100"/>
    </location>
</feature>
<evidence type="ECO:0008006" key="5">
    <source>
        <dbReference type="Google" id="ProtNLM"/>
    </source>
</evidence>
<proteinExistence type="predicted"/>
<evidence type="ECO:0000313" key="3">
    <source>
        <dbReference type="EMBL" id="MCM2533930.1"/>
    </source>
</evidence>
<accession>A0ABT0WCZ8</accession>
<keyword evidence="1" id="KW-0812">Transmembrane</keyword>
<comment type="caution">
    <text evidence="3">The sequence shown here is derived from an EMBL/GenBank/DDBJ whole genome shotgun (WGS) entry which is preliminary data.</text>
</comment>
<protein>
    <recommendedName>
        <fullName evidence="5">LPXTG cell wall anchor domain-containing protein</fullName>
    </recommendedName>
</protein>
<dbReference type="EMBL" id="JAMQCR010000001">
    <property type="protein sequence ID" value="MCM2533930.1"/>
    <property type="molecule type" value="Genomic_DNA"/>
</dbReference>
<reference evidence="3 4" key="1">
    <citation type="submission" date="2022-06" db="EMBL/GenBank/DDBJ databases">
        <authorList>
            <person name="Jeon C.O."/>
        </authorList>
    </citation>
    <scope>NUCLEOTIDE SEQUENCE [LARGE SCALE GENOMIC DNA]</scope>
    <source>
        <strain evidence="3 4">KCTC 13943</strain>
    </source>
</reference>
<keyword evidence="1" id="KW-1133">Transmembrane helix</keyword>